<dbReference type="AlphaFoldDB" id="A0AAD5WYM5"/>
<evidence type="ECO:0000256" key="2">
    <source>
        <dbReference type="ARBA" id="ARBA00022840"/>
    </source>
</evidence>
<name>A0AAD5WYM5_9FUNG</name>
<dbReference type="SUPFAM" id="SSF56801">
    <property type="entry name" value="Acetyl-CoA synthetase-like"/>
    <property type="match status" value="1"/>
</dbReference>
<gene>
    <name evidence="3" type="primary">LACS7</name>
    <name evidence="3" type="ORF">HK097_006131</name>
</gene>
<organism evidence="3 4">
    <name type="scientific">Rhizophlyctis rosea</name>
    <dbReference type="NCBI Taxonomy" id="64517"/>
    <lineage>
        <taxon>Eukaryota</taxon>
        <taxon>Fungi</taxon>
        <taxon>Fungi incertae sedis</taxon>
        <taxon>Chytridiomycota</taxon>
        <taxon>Chytridiomycota incertae sedis</taxon>
        <taxon>Chytridiomycetes</taxon>
        <taxon>Rhizophlyctidales</taxon>
        <taxon>Rhizophlyctidaceae</taxon>
        <taxon>Rhizophlyctis</taxon>
    </lineage>
</organism>
<dbReference type="Proteomes" id="UP001212841">
    <property type="component" value="Unassembled WGS sequence"/>
</dbReference>
<accession>A0AAD5WYM5</accession>
<evidence type="ECO:0000313" key="3">
    <source>
        <dbReference type="EMBL" id="KAJ3027580.1"/>
    </source>
</evidence>
<dbReference type="PANTHER" id="PTHR43272:SF33">
    <property type="entry name" value="AMP-BINDING DOMAIN-CONTAINING PROTEIN-RELATED"/>
    <property type="match status" value="1"/>
</dbReference>
<dbReference type="GO" id="GO:0005524">
    <property type="term" value="F:ATP binding"/>
    <property type="evidence" value="ECO:0007669"/>
    <property type="project" value="UniProtKB-KW"/>
</dbReference>
<dbReference type="PANTHER" id="PTHR43272">
    <property type="entry name" value="LONG-CHAIN-FATTY-ACID--COA LIGASE"/>
    <property type="match status" value="1"/>
</dbReference>
<protein>
    <submittedName>
        <fullName evidence="3">Long chain acyl-CoA synthetase 7 peroxisomal</fullName>
    </submittedName>
</protein>
<evidence type="ECO:0000313" key="4">
    <source>
        <dbReference type="Proteomes" id="UP001212841"/>
    </source>
</evidence>
<dbReference type="GO" id="GO:0004467">
    <property type="term" value="F:long-chain fatty acid-CoA ligase activity"/>
    <property type="evidence" value="ECO:0007669"/>
    <property type="project" value="TreeGrafter"/>
</dbReference>
<evidence type="ECO:0000256" key="1">
    <source>
        <dbReference type="ARBA" id="ARBA00022741"/>
    </source>
</evidence>
<comment type="caution">
    <text evidence="3">The sequence shown here is derived from an EMBL/GenBank/DDBJ whole genome shotgun (WGS) entry which is preliminary data.</text>
</comment>
<reference evidence="3" key="1">
    <citation type="submission" date="2020-05" db="EMBL/GenBank/DDBJ databases">
        <title>Phylogenomic resolution of chytrid fungi.</title>
        <authorList>
            <person name="Stajich J.E."/>
            <person name="Amses K."/>
            <person name="Simmons R."/>
            <person name="Seto K."/>
            <person name="Myers J."/>
            <person name="Bonds A."/>
            <person name="Quandt C.A."/>
            <person name="Barry K."/>
            <person name="Liu P."/>
            <person name="Grigoriev I."/>
            <person name="Longcore J.E."/>
            <person name="James T.Y."/>
        </authorList>
    </citation>
    <scope>NUCLEOTIDE SEQUENCE</scope>
    <source>
        <strain evidence="3">JEL0318</strain>
    </source>
</reference>
<feature type="non-terminal residue" evidence="3">
    <location>
        <position position="163"/>
    </location>
</feature>
<dbReference type="EMBL" id="JADGJD010002874">
    <property type="protein sequence ID" value="KAJ3027580.1"/>
    <property type="molecule type" value="Genomic_DNA"/>
</dbReference>
<keyword evidence="4" id="KW-1185">Reference proteome</keyword>
<keyword evidence="2" id="KW-0067">ATP-binding</keyword>
<keyword evidence="1" id="KW-0547">Nucleotide-binding</keyword>
<dbReference type="GO" id="GO:0005783">
    <property type="term" value="C:endoplasmic reticulum"/>
    <property type="evidence" value="ECO:0007669"/>
    <property type="project" value="TreeGrafter"/>
</dbReference>
<sequence>LENTYIKSNFIAQVYIHGDSLQSELVAIVVPDPEVAVPWGIAHHILPTSTPPATAPQPGQPPHPALLTLVQSDKFRKAVQEDMNRLAKADKLRGFEVVKKIGFEVEPWSVANGLLTPSFKLKRVEAAEKYRSVIDGLYKELAADKAVSAPLDSTGPAVLKPKL</sequence>
<dbReference type="GO" id="GO:0016020">
    <property type="term" value="C:membrane"/>
    <property type="evidence" value="ECO:0007669"/>
    <property type="project" value="TreeGrafter"/>
</dbReference>
<proteinExistence type="predicted"/>